<dbReference type="EMBL" id="CAIJDP010000083">
    <property type="protein sequence ID" value="CAD0007694.1"/>
    <property type="molecule type" value="Genomic_DNA"/>
</dbReference>
<dbReference type="RefSeq" id="WP_180910145.1">
    <property type="nucleotide sequence ID" value="NZ_CAIJDP010000083.1"/>
</dbReference>
<gene>
    <name evidence="1" type="ORF">FLAT13_03989</name>
</gene>
<organism evidence="1 2">
    <name type="scientific">Flavobacterium salmonis</name>
    <dbReference type="NCBI Taxonomy" id="2654844"/>
    <lineage>
        <taxon>Bacteria</taxon>
        <taxon>Pseudomonadati</taxon>
        <taxon>Bacteroidota</taxon>
        <taxon>Flavobacteriia</taxon>
        <taxon>Flavobacteriales</taxon>
        <taxon>Flavobacteriaceae</taxon>
        <taxon>Flavobacterium</taxon>
    </lineage>
</organism>
<comment type="caution">
    <text evidence="1">The sequence shown here is derived from an EMBL/GenBank/DDBJ whole genome shotgun (WGS) entry which is preliminary data.</text>
</comment>
<dbReference type="AlphaFoldDB" id="A0A6V6Z8F1"/>
<keyword evidence="2" id="KW-1185">Reference proteome</keyword>
<protein>
    <submittedName>
        <fullName evidence="1">Uncharacterized protein</fullName>
    </submittedName>
</protein>
<proteinExistence type="predicted"/>
<sequence length="57" mass="6739">MAEAGYYYIKYDINNNKGKFKVVSYSIVTFHDLTKIKDDRFLTYTPVGVYEVVQYDN</sequence>
<name>A0A6V6Z8F1_9FLAO</name>
<evidence type="ECO:0000313" key="1">
    <source>
        <dbReference type="EMBL" id="CAD0007694.1"/>
    </source>
</evidence>
<evidence type="ECO:0000313" key="2">
    <source>
        <dbReference type="Proteomes" id="UP000530060"/>
    </source>
</evidence>
<dbReference type="Proteomes" id="UP000530060">
    <property type="component" value="Unassembled WGS sequence"/>
</dbReference>
<reference evidence="1 2" key="1">
    <citation type="submission" date="2020-06" db="EMBL/GenBank/DDBJ databases">
        <authorList>
            <person name="Criscuolo A."/>
        </authorList>
    </citation>
    <scope>NUCLEOTIDE SEQUENCE [LARGE SCALE GENOMIC DNA]</scope>
    <source>
        <strain evidence="2">CIP 111411</strain>
    </source>
</reference>
<accession>A0A6V6Z8F1</accession>